<accession>N9G6W8</accession>
<dbReference type="RefSeq" id="WP_005107100.1">
    <property type="nucleotide sequence ID" value="NZ_KB849836.1"/>
</dbReference>
<sequence length="94" mass="10643">MAISKYLISYDLIKDKDYSKLIEAIKSIANGHSKPLKSVWIIGHSGSASDIVNALSPYIDSDDKLLVTLVTKDTSWTVSLKEETRAWLRKYVWL</sequence>
<name>N9G6W8_ACILW</name>
<proteinExistence type="predicted"/>
<reference evidence="1 2" key="1">
    <citation type="submission" date="2013-02" db="EMBL/GenBank/DDBJ databases">
        <title>The Genome Sequence of Acinetobacter lwoffii NIPH 478.</title>
        <authorList>
            <consortium name="The Broad Institute Genome Sequencing Platform"/>
            <consortium name="The Broad Institute Genome Sequencing Center for Infectious Disease"/>
            <person name="Cerqueira G."/>
            <person name="Feldgarden M."/>
            <person name="Courvalin P."/>
            <person name="Perichon B."/>
            <person name="Grillot-Courvalin C."/>
            <person name="Clermont D."/>
            <person name="Rocha E."/>
            <person name="Yoon E.-J."/>
            <person name="Nemec A."/>
            <person name="Walker B."/>
            <person name="Young S.K."/>
            <person name="Zeng Q."/>
            <person name="Gargeya S."/>
            <person name="Fitzgerald M."/>
            <person name="Haas B."/>
            <person name="Abouelleil A."/>
            <person name="Alvarado L."/>
            <person name="Arachchi H.M."/>
            <person name="Berlin A.M."/>
            <person name="Chapman S.B."/>
            <person name="Dewar J."/>
            <person name="Goldberg J."/>
            <person name="Griggs A."/>
            <person name="Gujja S."/>
            <person name="Hansen M."/>
            <person name="Howarth C."/>
            <person name="Imamovic A."/>
            <person name="Larimer J."/>
            <person name="McCowan C."/>
            <person name="Murphy C."/>
            <person name="Neiman D."/>
            <person name="Pearson M."/>
            <person name="Priest M."/>
            <person name="Roberts A."/>
            <person name="Saif S."/>
            <person name="Shea T."/>
            <person name="Sisk P."/>
            <person name="Sykes S."/>
            <person name="Wortman J."/>
            <person name="Nusbaum C."/>
            <person name="Birren B."/>
        </authorList>
    </citation>
    <scope>NUCLEOTIDE SEQUENCE [LARGE SCALE GENOMIC DNA]</scope>
    <source>
        <strain evidence="1 2">NIPH 478</strain>
    </source>
</reference>
<organism evidence="1 2">
    <name type="scientific">Acinetobacter lwoffii NIPH 478</name>
    <dbReference type="NCBI Taxonomy" id="1217668"/>
    <lineage>
        <taxon>Bacteria</taxon>
        <taxon>Pseudomonadati</taxon>
        <taxon>Pseudomonadota</taxon>
        <taxon>Gammaproteobacteria</taxon>
        <taxon>Moraxellales</taxon>
        <taxon>Moraxellaceae</taxon>
        <taxon>Acinetobacter</taxon>
    </lineage>
</organism>
<evidence type="ECO:0000313" key="1">
    <source>
        <dbReference type="EMBL" id="ENW30667.1"/>
    </source>
</evidence>
<evidence type="ECO:0008006" key="3">
    <source>
        <dbReference type="Google" id="ProtNLM"/>
    </source>
</evidence>
<evidence type="ECO:0000313" key="2">
    <source>
        <dbReference type="Proteomes" id="UP000018416"/>
    </source>
</evidence>
<dbReference type="HOGENOM" id="CLU_179928_1_0_6"/>
<protein>
    <recommendedName>
        <fullName evidence="3">SinR family protein</fullName>
    </recommendedName>
</protein>
<gene>
    <name evidence="1" type="ORF">F923_01237</name>
</gene>
<dbReference type="Proteomes" id="UP000018416">
    <property type="component" value="Unassembled WGS sequence"/>
</dbReference>
<comment type="caution">
    <text evidence="1">The sequence shown here is derived from an EMBL/GenBank/DDBJ whole genome shotgun (WGS) entry which is preliminary data.</text>
</comment>
<dbReference type="EMBL" id="APQU01000010">
    <property type="protein sequence ID" value="ENW30667.1"/>
    <property type="molecule type" value="Genomic_DNA"/>
</dbReference>
<dbReference type="AlphaFoldDB" id="N9G6W8"/>